<dbReference type="Gene3D" id="3.20.20.70">
    <property type="entry name" value="Aldolase class I"/>
    <property type="match status" value="1"/>
</dbReference>
<comment type="catalytic activity">
    <reaction evidence="8 9">
        <text>5-phospho-alpha-D-ribose 1-diphosphate + nicotinate + ATP + H2O = nicotinate beta-D-ribonucleotide + ADP + phosphate + diphosphate</text>
        <dbReference type="Rhea" id="RHEA:36163"/>
        <dbReference type="ChEBI" id="CHEBI:15377"/>
        <dbReference type="ChEBI" id="CHEBI:30616"/>
        <dbReference type="ChEBI" id="CHEBI:32544"/>
        <dbReference type="ChEBI" id="CHEBI:33019"/>
        <dbReference type="ChEBI" id="CHEBI:43474"/>
        <dbReference type="ChEBI" id="CHEBI:57502"/>
        <dbReference type="ChEBI" id="CHEBI:58017"/>
        <dbReference type="ChEBI" id="CHEBI:456216"/>
        <dbReference type="EC" id="6.3.4.21"/>
    </reaction>
</comment>
<evidence type="ECO:0000256" key="7">
    <source>
        <dbReference type="ARBA" id="ARBA00022679"/>
    </source>
</evidence>
<dbReference type="Gene3D" id="3.20.140.10">
    <property type="entry name" value="nicotinate phosphoribosyltransferase"/>
    <property type="match status" value="1"/>
</dbReference>
<dbReference type="GO" id="GO:0016757">
    <property type="term" value="F:glycosyltransferase activity"/>
    <property type="evidence" value="ECO:0007669"/>
    <property type="project" value="UniProtKB-KW"/>
</dbReference>
<evidence type="ECO:0000256" key="6">
    <source>
        <dbReference type="ARBA" id="ARBA00022642"/>
    </source>
</evidence>
<evidence type="ECO:0000256" key="5">
    <source>
        <dbReference type="ARBA" id="ARBA00022598"/>
    </source>
</evidence>
<feature type="domain" description="Nicotinate/nicotinamide phosphoribosyltransferase" evidence="10">
    <location>
        <begin position="159"/>
        <end position="339"/>
    </location>
</feature>
<accession>A0AAE3L0Y4</accession>
<feature type="domain" description="Nicotinate phosphoribosyltransferase C-terminal" evidence="12">
    <location>
        <begin position="386"/>
        <end position="446"/>
    </location>
</feature>
<dbReference type="Pfam" id="PF17767">
    <property type="entry name" value="NAPRTase_N"/>
    <property type="match status" value="1"/>
</dbReference>
<dbReference type="NCBIfam" id="NF009131">
    <property type="entry name" value="PRK12484.1"/>
    <property type="match status" value="1"/>
</dbReference>
<dbReference type="NCBIfam" id="NF006696">
    <property type="entry name" value="PRK09243.1-3"/>
    <property type="match status" value="1"/>
</dbReference>
<reference evidence="13" key="1">
    <citation type="submission" date="2022-08" db="EMBL/GenBank/DDBJ databases">
        <title>Genomic Encyclopedia of Type Strains, Phase III (KMG-III): the genomes of soil and plant-associated and newly described type strains.</title>
        <authorList>
            <person name="Whitman W."/>
        </authorList>
    </citation>
    <scope>NUCLEOTIDE SEQUENCE</scope>
    <source>
        <strain evidence="13">HMT 1</strain>
    </source>
</reference>
<evidence type="ECO:0000259" key="12">
    <source>
        <dbReference type="Pfam" id="PF17956"/>
    </source>
</evidence>
<evidence type="ECO:0000256" key="3">
    <source>
        <dbReference type="ARBA" id="ARBA00013236"/>
    </source>
</evidence>
<dbReference type="InterPro" id="IPR040727">
    <property type="entry name" value="NAPRTase_N"/>
</dbReference>
<comment type="PTM">
    <text evidence="9">Transiently phosphorylated on a His residue during the reaction cycle. Phosphorylation strongly increases the affinity for substrates and increases the rate of nicotinate D-ribonucleotide production. Dephosphorylation regenerates the low-affinity form of the enzyme, leading to product release.</text>
</comment>
<dbReference type="PANTHER" id="PTHR11098:SF1">
    <property type="entry name" value="NICOTINATE PHOSPHORIBOSYLTRANSFERASE"/>
    <property type="match status" value="1"/>
</dbReference>
<dbReference type="AlphaFoldDB" id="A0AAE3L0Y4"/>
<evidence type="ECO:0000256" key="9">
    <source>
        <dbReference type="RuleBase" id="RU365100"/>
    </source>
</evidence>
<evidence type="ECO:0000259" key="10">
    <source>
        <dbReference type="Pfam" id="PF04095"/>
    </source>
</evidence>
<dbReference type="Proteomes" id="UP001204445">
    <property type="component" value="Unassembled WGS sequence"/>
</dbReference>
<dbReference type="InterPro" id="IPR006405">
    <property type="entry name" value="Nic_PRibTrfase_pncB"/>
</dbReference>
<evidence type="ECO:0000256" key="8">
    <source>
        <dbReference type="ARBA" id="ARBA00048668"/>
    </source>
</evidence>
<keyword evidence="5 9" id="KW-0436">Ligase</keyword>
<evidence type="ECO:0000256" key="2">
    <source>
        <dbReference type="ARBA" id="ARBA00010897"/>
    </source>
</evidence>
<keyword evidence="13" id="KW-0328">Glycosyltransferase</keyword>
<dbReference type="RefSeq" id="WP_259054400.1">
    <property type="nucleotide sequence ID" value="NZ_JANUCT010000004.1"/>
</dbReference>
<keyword evidence="7 9" id="KW-0808">Transferase</keyword>
<dbReference type="GO" id="GO:0034355">
    <property type="term" value="P:NAD+ biosynthetic process via the salvage pathway"/>
    <property type="evidence" value="ECO:0007669"/>
    <property type="project" value="TreeGrafter"/>
</dbReference>
<comment type="function">
    <text evidence="9">Catalyzes the first step in the biosynthesis of NAD from nicotinic acid, the ATP-dependent synthesis of beta-nicotinate D-ribonucleotide from nicotinate and 5-phospho-D-ribose 1-phosphate.</text>
</comment>
<organism evidence="13 14">
    <name type="scientific">Methylohalomonas lacus</name>
    <dbReference type="NCBI Taxonomy" id="398773"/>
    <lineage>
        <taxon>Bacteria</taxon>
        <taxon>Pseudomonadati</taxon>
        <taxon>Pseudomonadota</taxon>
        <taxon>Gammaproteobacteria</taxon>
        <taxon>Methylohalomonadales</taxon>
        <taxon>Methylohalomonadaceae</taxon>
        <taxon>Methylohalomonas</taxon>
    </lineage>
</organism>
<keyword evidence="4" id="KW-0597">Phosphoprotein</keyword>
<dbReference type="GO" id="GO:0005829">
    <property type="term" value="C:cytosol"/>
    <property type="evidence" value="ECO:0007669"/>
    <property type="project" value="TreeGrafter"/>
</dbReference>
<dbReference type="InterPro" id="IPR013785">
    <property type="entry name" value="Aldolase_TIM"/>
</dbReference>
<name>A0AAE3L0Y4_9GAMM</name>
<dbReference type="GO" id="GO:0004516">
    <property type="term" value="F:nicotinate phosphoribosyltransferase activity"/>
    <property type="evidence" value="ECO:0007669"/>
    <property type="project" value="UniProtKB-UniRule"/>
</dbReference>
<dbReference type="EC" id="6.3.4.21" evidence="3 9"/>
<comment type="similarity">
    <text evidence="2 9">Belongs to the NAPRTase family.</text>
</comment>
<dbReference type="PANTHER" id="PTHR11098">
    <property type="entry name" value="NICOTINATE PHOSPHORIBOSYLTRANSFERASE"/>
    <property type="match status" value="1"/>
</dbReference>
<keyword evidence="6 9" id="KW-0662">Pyridine nucleotide biosynthesis</keyword>
<dbReference type="Pfam" id="PF04095">
    <property type="entry name" value="NAPRTase"/>
    <property type="match status" value="1"/>
</dbReference>
<evidence type="ECO:0000256" key="4">
    <source>
        <dbReference type="ARBA" id="ARBA00022553"/>
    </source>
</evidence>
<dbReference type="PIRSF" id="PIRSF000484">
    <property type="entry name" value="NAPRT"/>
    <property type="match status" value="1"/>
</dbReference>
<dbReference type="NCBIfam" id="TIGR01513">
    <property type="entry name" value="NAPRTase_put"/>
    <property type="match status" value="1"/>
</dbReference>
<dbReference type="InterPro" id="IPR007229">
    <property type="entry name" value="Nic_PRibTrfase-Fam"/>
</dbReference>
<dbReference type="CDD" id="cd01570">
    <property type="entry name" value="NAPRTase_A"/>
    <property type="match status" value="1"/>
</dbReference>
<dbReference type="SUPFAM" id="SSF54675">
    <property type="entry name" value="Nicotinate/Quinolinate PRTase N-terminal domain-like"/>
    <property type="match status" value="1"/>
</dbReference>
<proteinExistence type="inferred from homology"/>
<sequence length="455" mass="49665">MKEHRAAGLEQVNPLLTDLYQLTMLQAYYSSGMEETAVFEFFVRKLPAGRRFLLAAGLEQLLAYLQELQFTETELQWLRDSGRFSDACLERLADWRFSGDVAAMPEGSVFFANEPILRVTAPLPEAQLIEPIAINLLHFQTLIASKAARFRLAAPDGLLVDFGLRRAHTPDAGLLAARAAVIGGFDGTATVAAGAAFDAALYGTMAHSYIQAWGDEYAAFAHFARVHPDNAVLLIDTYDTLAATDKVVRLAHELQQEGIAIRAVRIDSGDLDNLSRQVRAKLDAGGCQAIRVLVSGGLDEHEIAGYVAAGAPIDGYGVGTQLDCSADHPYLDCAYKLQEYAGRPCRKRSTGKATWPGRKQVYRNLTDSGLFDDDVLALESESQAGKALLQPVMRQGQRLHDSETTEAIQQRVGDGLARLPASLRHLQADTDASGYEVRISEELRALAESVDREAD</sequence>
<keyword evidence="14" id="KW-1185">Reference proteome</keyword>
<gene>
    <name evidence="13" type="ORF">J2T55_000819</name>
</gene>
<comment type="pathway">
    <text evidence="1 9">Cofactor biosynthesis; NAD(+) biosynthesis; nicotinate D-ribonucleotide from nicotinate: step 1/1.</text>
</comment>
<dbReference type="SUPFAM" id="SSF51690">
    <property type="entry name" value="Nicotinate/Quinolinate PRTase C-terminal domain-like"/>
    <property type="match status" value="1"/>
</dbReference>
<protein>
    <recommendedName>
        <fullName evidence="3 9">Nicotinate phosphoribosyltransferase</fullName>
        <ecNumber evidence="3 9">6.3.4.21</ecNumber>
    </recommendedName>
</protein>
<dbReference type="InterPro" id="IPR041525">
    <property type="entry name" value="N/Namide_PRibTrfase"/>
</dbReference>
<comment type="caution">
    <text evidence="13">The sequence shown here is derived from an EMBL/GenBank/DDBJ whole genome shotgun (WGS) entry which is preliminary data.</text>
</comment>
<evidence type="ECO:0000259" key="11">
    <source>
        <dbReference type="Pfam" id="PF17767"/>
    </source>
</evidence>
<feature type="domain" description="Nicotinate phosphoribosyltransferase N-terminal" evidence="11">
    <location>
        <begin position="15"/>
        <end position="136"/>
    </location>
</feature>
<evidence type="ECO:0000256" key="1">
    <source>
        <dbReference type="ARBA" id="ARBA00004952"/>
    </source>
</evidence>
<dbReference type="InterPro" id="IPR041619">
    <property type="entry name" value="NAPRTase_C"/>
</dbReference>
<dbReference type="EMBL" id="JANUCT010000004">
    <property type="protein sequence ID" value="MCS3902815.1"/>
    <property type="molecule type" value="Genomic_DNA"/>
</dbReference>
<dbReference type="Pfam" id="PF17956">
    <property type="entry name" value="NAPRTase_C"/>
    <property type="match status" value="1"/>
</dbReference>
<dbReference type="InterPro" id="IPR036068">
    <property type="entry name" value="Nicotinate_pribotase-like_C"/>
</dbReference>
<evidence type="ECO:0000313" key="13">
    <source>
        <dbReference type="EMBL" id="MCS3902815.1"/>
    </source>
</evidence>
<evidence type="ECO:0000313" key="14">
    <source>
        <dbReference type="Proteomes" id="UP001204445"/>
    </source>
</evidence>